<keyword evidence="3 7" id="KW-0812">Transmembrane</keyword>
<keyword evidence="10" id="KW-1185">Reference proteome</keyword>
<reference evidence="9 10" key="1">
    <citation type="submission" date="2019-08" db="EMBL/GenBank/DDBJ databases">
        <title>Whole genome sequencing of chitin degrading bacteria Chitinophaga pinensis YS16.</title>
        <authorList>
            <person name="Singh R.P."/>
            <person name="Manchanda G."/>
            <person name="Maurya I.K."/>
            <person name="Joshi N.K."/>
            <person name="Srivastava A.K."/>
        </authorList>
    </citation>
    <scope>NUCLEOTIDE SEQUENCE [LARGE SCALE GENOMIC DNA]</scope>
    <source>
        <strain evidence="9 10">YS-16</strain>
    </source>
</reference>
<dbReference type="GO" id="GO:0004252">
    <property type="term" value="F:serine-type endopeptidase activity"/>
    <property type="evidence" value="ECO:0007669"/>
    <property type="project" value="InterPro"/>
</dbReference>
<dbReference type="OrthoDB" id="9807874at2"/>
<evidence type="ECO:0000256" key="7">
    <source>
        <dbReference type="SAM" id="Phobius"/>
    </source>
</evidence>
<comment type="subcellular location">
    <subcellularLocation>
        <location evidence="1">Membrane</location>
        <topology evidence="1">Multi-pass membrane protein</topology>
    </subcellularLocation>
</comment>
<gene>
    <name evidence="9" type="ORF">FEF09_01355</name>
</gene>
<evidence type="ECO:0000256" key="4">
    <source>
        <dbReference type="ARBA" id="ARBA00022801"/>
    </source>
</evidence>
<dbReference type="PANTHER" id="PTHR43731">
    <property type="entry name" value="RHOMBOID PROTEASE"/>
    <property type="match status" value="1"/>
</dbReference>
<evidence type="ECO:0000256" key="5">
    <source>
        <dbReference type="ARBA" id="ARBA00022989"/>
    </source>
</evidence>
<feature type="transmembrane region" description="Helical" evidence="7">
    <location>
        <begin position="66"/>
        <end position="86"/>
    </location>
</feature>
<proteinExistence type="inferred from homology"/>
<evidence type="ECO:0000256" key="2">
    <source>
        <dbReference type="ARBA" id="ARBA00009045"/>
    </source>
</evidence>
<dbReference type="AlphaFoldDB" id="A0A5C6M062"/>
<feature type="transmembrane region" description="Helical" evidence="7">
    <location>
        <begin position="191"/>
        <end position="210"/>
    </location>
</feature>
<feature type="transmembrane region" description="Helical" evidence="7">
    <location>
        <begin position="250"/>
        <end position="268"/>
    </location>
</feature>
<dbReference type="InterPro" id="IPR022764">
    <property type="entry name" value="Peptidase_S54_rhomboid_dom"/>
</dbReference>
<dbReference type="RefSeq" id="WP_146303149.1">
    <property type="nucleotide sequence ID" value="NZ_VOHS01000001.1"/>
</dbReference>
<dbReference type="PANTHER" id="PTHR43731:SF14">
    <property type="entry name" value="PRESENILIN-ASSOCIATED RHOMBOID-LIKE PROTEIN, MITOCHONDRIAL"/>
    <property type="match status" value="1"/>
</dbReference>
<evidence type="ECO:0000313" key="10">
    <source>
        <dbReference type="Proteomes" id="UP000318815"/>
    </source>
</evidence>
<dbReference type="Gene3D" id="1.20.1540.10">
    <property type="entry name" value="Rhomboid-like"/>
    <property type="match status" value="1"/>
</dbReference>
<evidence type="ECO:0000313" key="9">
    <source>
        <dbReference type="EMBL" id="TWW02482.1"/>
    </source>
</evidence>
<dbReference type="InterPro" id="IPR050925">
    <property type="entry name" value="Rhomboid_protease_S54"/>
</dbReference>
<feature type="transmembrane region" description="Helical" evidence="7">
    <location>
        <begin position="12"/>
        <end position="30"/>
    </location>
</feature>
<comment type="caution">
    <text evidence="9">The sequence shown here is derived from an EMBL/GenBank/DDBJ whole genome shotgun (WGS) entry which is preliminary data.</text>
</comment>
<evidence type="ECO:0000259" key="8">
    <source>
        <dbReference type="Pfam" id="PF01694"/>
    </source>
</evidence>
<keyword evidence="9" id="KW-0645">Protease</keyword>
<protein>
    <submittedName>
        <fullName evidence="9">Rhomboid family intramembrane serine protease</fullName>
    </submittedName>
</protein>
<dbReference type="Proteomes" id="UP000318815">
    <property type="component" value="Unassembled WGS sequence"/>
</dbReference>
<accession>A0A5C6M062</accession>
<dbReference type="EMBL" id="VOHS01000001">
    <property type="protein sequence ID" value="TWW02482.1"/>
    <property type="molecule type" value="Genomic_DNA"/>
</dbReference>
<dbReference type="SUPFAM" id="SSF144091">
    <property type="entry name" value="Rhomboid-like"/>
    <property type="match status" value="1"/>
</dbReference>
<feature type="transmembrane region" description="Helical" evidence="7">
    <location>
        <begin position="98"/>
        <end position="119"/>
    </location>
</feature>
<dbReference type="GO" id="GO:0016020">
    <property type="term" value="C:membrane"/>
    <property type="evidence" value="ECO:0007669"/>
    <property type="project" value="UniProtKB-SubCell"/>
</dbReference>
<keyword evidence="5 7" id="KW-1133">Transmembrane helix</keyword>
<name>A0A5C6M062_9BACT</name>
<organism evidence="9 10">
    <name type="scientific">Chitinophaga pinensis</name>
    <dbReference type="NCBI Taxonomy" id="79329"/>
    <lineage>
        <taxon>Bacteria</taxon>
        <taxon>Pseudomonadati</taxon>
        <taxon>Bacteroidota</taxon>
        <taxon>Chitinophagia</taxon>
        <taxon>Chitinophagales</taxon>
        <taxon>Chitinophagaceae</taxon>
        <taxon>Chitinophaga</taxon>
    </lineage>
</organism>
<feature type="domain" description="Peptidase S54 rhomboid" evidence="8">
    <location>
        <begin position="60"/>
        <end position="116"/>
    </location>
</feature>
<keyword evidence="6 7" id="KW-0472">Membrane</keyword>
<sequence length="277" mass="31516">MSEFRPGRFEILPTVIKNLLIINVLVFLAQNSLERFFENPGFIEDTFALHYWGSSLFKPHQLVTHLFMHGSFGHLFTNMFTLWMFGATLENIWGPKRFLIFYMVCGLGAALCHMGVLTYENVRLAHDAHQFLSNPTLDNFRILDNRFDLDAGNFRAEGIRTAFNAAPDNPNVIAAAKVFINDFARVYPNGATLGASGAVFGLLFAFGYLFPNNLIYLYFLFPLKAKYFIGIIILMELFSGIQNSAGDNVAHFAHLGGVIFSYILLKIWNRKNRSHFY</sequence>
<dbReference type="InterPro" id="IPR035952">
    <property type="entry name" value="Rhomboid-like_sf"/>
</dbReference>
<evidence type="ECO:0000256" key="6">
    <source>
        <dbReference type="ARBA" id="ARBA00023136"/>
    </source>
</evidence>
<feature type="transmembrane region" description="Helical" evidence="7">
    <location>
        <begin position="217"/>
        <end position="238"/>
    </location>
</feature>
<feature type="domain" description="Peptidase S54 rhomboid" evidence="8">
    <location>
        <begin position="190"/>
        <end position="264"/>
    </location>
</feature>
<keyword evidence="4" id="KW-0378">Hydrolase</keyword>
<dbReference type="GO" id="GO:0006508">
    <property type="term" value="P:proteolysis"/>
    <property type="evidence" value="ECO:0007669"/>
    <property type="project" value="UniProtKB-KW"/>
</dbReference>
<evidence type="ECO:0000256" key="3">
    <source>
        <dbReference type="ARBA" id="ARBA00022692"/>
    </source>
</evidence>
<comment type="similarity">
    <text evidence="2">Belongs to the peptidase S54 family.</text>
</comment>
<dbReference type="Pfam" id="PF01694">
    <property type="entry name" value="Rhomboid"/>
    <property type="match status" value="2"/>
</dbReference>
<evidence type="ECO:0000256" key="1">
    <source>
        <dbReference type="ARBA" id="ARBA00004141"/>
    </source>
</evidence>